<keyword evidence="5" id="KW-0372">Hormone</keyword>
<keyword evidence="3" id="KW-0964">Secreted</keyword>
<evidence type="ECO:0000256" key="6">
    <source>
        <dbReference type="ARBA" id="ARBA00022729"/>
    </source>
</evidence>
<keyword evidence="4" id="KW-0165">Cleavage on pair of basic residues</keyword>
<feature type="signal peptide" evidence="9">
    <location>
        <begin position="1"/>
        <end position="16"/>
    </location>
</feature>
<dbReference type="Proteomes" id="UP000694546">
    <property type="component" value="Chromosome 8"/>
</dbReference>
<dbReference type="GO" id="GO:0005576">
    <property type="term" value="C:extracellular region"/>
    <property type="evidence" value="ECO:0007669"/>
    <property type="project" value="UniProtKB-SubCell"/>
</dbReference>
<evidence type="ECO:0000256" key="2">
    <source>
        <dbReference type="ARBA" id="ARBA00009287"/>
    </source>
</evidence>
<dbReference type="SMART" id="SM00039">
    <property type="entry name" value="CRF"/>
    <property type="match status" value="1"/>
</dbReference>
<evidence type="ECO:0000256" key="5">
    <source>
        <dbReference type="ARBA" id="ARBA00022702"/>
    </source>
</evidence>
<reference evidence="11" key="1">
    <citation type="submission" date="2025-08" db="UniProtKB">
        <authorList>
            <consortium name="Ensembl"/>
        </authorList>
    </citation>
    <scope>IDENTIFICATION</scope>
</reference>
<evidence type="ECO:0000313" key="11">
    <source>
        <dbReference type="Ensembl" id="ENSGMOP00000021639.2"/>
    </source>
</evidence>
<dbReference type="PANTHER" id="PTHR15035:SF9">
    <property type="entry name" value="CORTICOLIBERIN"/>
    <property type="match status" value="1"/>
</dbReference>
<evidence type="ECO:0000259" key="10">
    <source>
        <dbReference type="SMART" id="SM00039"/>
    </source>
</evidence>
<dbReference type="OMA" id="KRTWPGE"/>
<reference evidence="11" key="2">
    <citation type="submission" date="2025-09" db="UniProtKB">
        <authorList>
            <consortium name="Ensembl"/>
        </authorList>
    </citation>
    <scope>IDENTIFICATION</scope>
</reference>
<comment type="similarity">
    <text evidence="2">Belongs to the sauvagine/corticotropin-releasing factor/urotensin I family.</text>
</comment>
<keyword evidence="12" id="KW-1185">Reference proteome</keyword>
<dbReference type="InterPro" id="IPR000187">
    <property type="entry name" value="CRF"/>
</dbReference>
<dbReference type="Pfam" id="PF00473">
    <property type="entry name" value="CRF"/>
    <property type="match status" value="1"/>
</dbReference>
<dbReference type="Gene3D" id="6.10.250.1920">
    <property type="match status" value="1"/>
</dbReference>
<dbReference type="PROSITE" id="PS00511">
    <property type="entry name" value="CRF"/>
    <property type="match status" value="1"/>
</dbReference>
<organism evidence="11 12">
    <name type="scientific">Gadus morhua</name>
    <name type="common">Atlantic cod</name>
    <dbReference type="NCBI Taxonomy" id="8049"/>
    <lineage>
        <taxon>Eukaryota</taxon>
        <taxon>Metazoa</taxon>
        <taxon>Chordata</taxon>
        <taxon>Craniata</taxon>
        <taxon>Vertebrata</taxon>
        <taxon>Euteleostomi</taxon>
        <taxon>Actinopterygii</taxon>
        <taxon>Neopterygii</taxon>
        <taxon>Teleostei</taxon>
        <taxon>Neoteleostei</taxon>
        <taxon>Acanthomorphata</taxon>
        <taxon>Zeiogadaria</taxon>
        <taxon>Gadariae</taxon>
        <taxon>Gadiformes</taxon>
        <taxon>Gadoidei</taxon>
        <taxon>Gadidae</taxon>
        <taxon>Gadus</taxon>
    </lineage>
</organism>
<evidence type="ECO:0000256" key="7">
    <source>
        <dbReference type="ARBA" id="ARBA00022815"/>
    </source>
</evidence>
<accession>A0A8C4ZT95</accession>
<protein>
    <submittedName>
        <fullName evidence="11">Corticotropin releasing hormone a</fullName>
    </submittedName>
</protein>
<dbReference type="GeneTree" id="ENSGT00940000154473"/>
<dbReference type="PRINTS" id="PR01612">
    <property type="entry name" value="CRFFAMILY"/>
</dbReference>
<evidence type="ECO:0000256" key="9">
    <source>
        <dbReference type="SAM" id="SignalP"/>
    </source>
</evidence>
<feature type="region of interest" description="Disordered" evidence="8">
    <location>
        <begin position="80"/>
        <end position="107"/>
    </location>
</feature>
<proteinExistence type="inferred from homology"/>
<dbReference type="InterPro" id="IPR018446">
    <property type="entry name" value="Corticotropin-releasing_fac_CS"/>
</dbReference>
<evidence type="ECO:0000256" key="3">
    <source>
        <dbReference type="ARBA" id="ARBA00022525"/>
    </source>
</evidence>
<feature type="chain" id="PRO_5034847775" evidence="9">
    <location>
        <begin position="17"/>
        <end position="143"/>
    </location>
</feature>
<dbReference type="AlphaFoldDB" id="A0A8C4ZT95"/>
<dbReference type="GO" id="GO:0005179">
    <property type="term" value="F:hormone activity"/>
    <property type="evidence" value="ECO:0007669"/>
    <property type="project" value="UniProtKB-KW"/>
</dbReference>
<evidence type="ECO:0000256" key="1">
    <source>
        <dbReference type="ARBA" id="ARBA00004613"/>
    </source>
</evidence>
<sequence length="143" mass="15973">CLFGAGLLSLLLAVESRTGSRLSDRLQHLPLPILLRLGEQYSIQLDNSKQDPSPVRSDLWSHGPSPAATVNRALQLQLTQRKVASSEGQQEEDSAEKEKRSDDPPISLDLTFHLLREVLEMARAEQLAQQANDNRKMMDIFGK</sequence>
<keyword evidence="6 9" id="KW-0732">Signal</keyword>
<evidence type="ECO:0000256" key="8">
    <source>
        <dbReference type="SAM" id="MobiDB-lite"/>
    </source>
</evidence>
<feature type="domain" description="Corticotropin-releasing factor" evidence="10">
    <location>
        <begin position="102"/>
        <end position="141"/>
    </location>
</feature>
<evidence type="ECO:0000256" key="4">
    <source>
        <dbReference type="ARBA" id="ARBA00022685"/>
    </source>
</evidence>
<comment type="subcellular location">
    <subcellularLocation>
        <location evidence="1">Secreted</location>
    </subcellularLocation>
</comment>
<dbReference type="Ensembl" id="ENSGMOT00000022157.2">
    <property type="protein sequence ID" value="ENSGMOP00000021639.2"/>
    <property type="gene ID" value="ENSGMOG00000020152.2"/>
</dbReference>
<name>A0A8C4ZT95_GADMO</name>
<evidence type="ECO:0000313" key="12">
    <source>
        <dbReference type="Proteomes" id="UP000694546"/>
    </source>
</evidence>
<keyword evidence="7" id="KW-0027">Amidation</keyword>
<feature type="region of interest" description="Disordered" evidence="8">
    <location>
        <begin position="45"/>
        <end position="66"/>
    </location>
</feature>
<dbReference type="PANTHER" id="PTHR15035">
    <property type="entry name" value="CORTICOLIBERIN/UROCORTIN"/>
    <property type="match status" value="1"/>
</dbReference>
<dbReference type="InterPro" id="IPR003620">
    <property type="entry name" value="Urocortin_CRF"/>
</dbReference>